<dbReference type="SUPFAM" id="SSF88659">
    <property type="entry name" value="Sigma3 and sigma4 domains of RNA polymerase sigma factors"/>
    <property type="match status" value="1"/>
</dbReference>
<accession>A0ABQ1YKQ3</accession>
<dbReference type="Gene3D" id="1.10.1740.10">
    <property type="match status" value="1"/>
</dbReference>
<dbReference type="Gene3D" id="1.10.10.10">
    <property type="entry name" value="Winged helix-like DNA-binding domain superfamily/Winged helix DNA-binding domain"/>
    <property type="match status" value="1"/>
</dbReference>
<dbReference type="CDD" id="cd06171">
    <property type="entry name" value="Sigma70_r4"/>
    <property type="match status" value="1"/>
</dbReference>
<dbReference type="Pfam" id="PF04542">
    <property type="entry name" value="Sigma70_r2"/>
    <property type="match status" value="1"/>
</dbReference>
<dbReference type="Pfam" id="PF08281">
    <property type="entry name" value="Sigma70_r4_2"/>
    <property type="match status" value="1"/>
</dbReference>
<dbReference type="RefSeq" id="WP_229221545.1">
    <property type="nucleotide sequence ID" value="NZ_BMIA01000001.1"/>
</dbReference>
<evidence type="ECO:0000313" key="8">
    <source>
        <dbReference type="Proteomes" id="UP000600214"/>
    </source>
</evidence>
<evidence type="ECO:0000313" key="7">
    <source>
        <dbReference type="EMBL" id="GGH27762.1"/>
    </source>
</evidence>
<evidence type="ECO:0000256" key="1">
    <source>
        <dbReference type="ARBA" id="ARBA00010641"/>
    </source>
</evidence>
<evidence type="ECO:0000256" key="2">
    <source>
        <dbReference type="ARBA" id="ARBA00023015"/>
    </source>
</evidence>
<dbReference type="NCBIfam" id="TIGR02937">
    <property type="entry name" value="sigma70-ECF"/>
    <property type="match status" value="1"/>
</dbReference>
<dbReference type="InterPro" id="IPR013324">
    <property type="entry name" value="RNA_pol_sigma_r3/r4-like"/>
</dbReference>
<dbReference type="InterPro" id="IPR039425">
    <property type="entry name" value="RNA_pol_sigma-70-like"/>
</dbReference>
<evidence type="ECO:0000259" key="5">
    <source>
        <dbReference type="Pfam" id="PF04542"/>
    </source>
</evidence>
<protein>
    <recommendedName>
        <fullName evidence="9">Sigma-70 family RNA polymerase sigma factor</fullName>
    </recommendedName>
</protein>
<dbReference type="Proteomes" id="UP000600214">
    <property type="component" value="Unassembled WGS sequence"/>
</dbReference>
<name>A0ABQ1YKQ3_9BACT</name>
<keyword evidence="4" id="KW-0804">Transcription</keyword>
<evidence type="ECO:0008006" key="9">
    <source>
        <dbReference type="Google" id="ProtNLM"/>
    </source>
</evidence>
<dbReference type="InterPro" id="IPR007627">
    <property type="entry name" value="RNA_pol_sigma70_r2"/>
</dbReference>
<feature type="domain" description="RNA polymerase sigma factor 70 region 4 type 2" evidence="6">
    <location>
        <begin position="149"/>
        <end position="199"/>
    </location>
</feature>
<dbReference type="InterPro" id="IPR014284">
    <property type="entry name" value="RNA_pol_sigma-70_dom"/>
</dbReference>
<gene>
    <name evidence="7" type="ORF">GCM10007423_13800</name>
</gene>
<evidence type="ECO:0000256" key="4">
    <source>
        <dbReference type="ARBA" id="ARBA00023163"/>
    </source>
</evidence>
<keyword evidence="2" id="KW-0805">Transcription regulation</keyword>
<dbReference type="PANTHER" id="PTHR43133:SF46">
    <property type="entry name" value="RNA POLYMERASE SIGMA-70 FACTOR ECF SUBFAMILY"/>
    <property type="match status" value="1"/>
</dbReference>
<evidence type="ECO:0000256" key="3">
    <source>
        <dbReference type="ARBA" id="ARBA00023082"/>
    </source>
</evidence>
<dbReference type="InterPro" id="IPR013249">
    <property type="entry name" value="RNA_pol_sigma70_r4_t2"/>
</dbReference>
<keyword evidence="8" id="KW-1185">Reference proteome</keyword>
<comment type="caution">
    <text evidence="7">The sequence shown here is derived from an EMBL/GenBank/DDBJ whole genome shotgun (WGS) entry which is preliminary data.</text>
</comment>
<dbReference type="InterPro" id="IPR036388">
    <property type="entry name" value="WH-like_DNA-bd_sf"/>
</dbReference>
<dbReference type="SUPFAM" id="SSF88946">
    <property type="entry name" value="Sigma2 domain of RNA polymerase sigma factors"/>
    <property type="match status" value="1"/>
</dbReference>
<evidence type="ECO:0000259" key="6">
    <source>
        <dbReference type="Pfam" id="PF08281"/>
    </source>
</evidence>
<dbReference type="EMBL" id="BMIA01000001">
    <property type="protein sequence ID" value="GGH27762.1"/>
    <property type="molecule type" value="Genomic_DNA"/>
</dbReference>
<comment type="similarity">
    <text evidence="1">Belongs to the sigma-70 factor family. ECF subfamily.</text>
</comment>
<feature type="domain" description="RNA polymerase sigma-70 region 2" evidence="5">
    <location>
        <begin position="48"/>
        <end position="109"/>
    </location>
</feature>
<proteinExistence type="inferred from homology"/>
<organism evidence="7 8">
    <name type="scientific">Dyadobacter endophyticus</name>
    <dbReference type="NCBI Taxonomy" id="1749036"/>
    <lineage>
        <taxon>Bacteria</taxon>
        <taxon>Pseudomonadati</taxon>
        <taxon>Bacteroidota</taxon>
        <taxon>Cytophagia</taxon>
        <taxon>Cytophagales</taxon>
        <taxon>Spirosomataceae</taxon>
        <taxon>Dyadobacter</taxon>
    </lineage>
</organism>
<keyword evidence="3" id="KW-0731">Sigma factor</keyword>
<dbReference type="InterPro" id="IPR013325">
    <property type="entry name" value="RNA_pol_sigma_r2"/>
</dbReference>
<sequence>MAQFIDLIQHCRYIKDLNQDENISNTGELNIRLWQRFKAGDAEALGQLAQTHYRALYNYATKFSSDPDFIRDSIQELYLELWERRNFLSETAFVKSYLLKALRHKLIKESIRLKRFHEPQVAIFDTDPSDPSIETNIIEAEHIRFQNGRLKRIISLLSKRQQEIIYLRFYQNLDNEDIASVMGLGRQSVSNLLYRTLKEIKEIWAPAEFFWVLLFFLS</sequence>
<reference evidence="8" key="1">
    <citation type="journal article" date="2019" name="Int. J. Syst. Evol. Microbiol.">
        <title>The Global Catalogue of Microorganisms (GCM) 10K type strain sequencing project: providing services to taxonomists for standard genome sequencing and annotation.</title>
        <authorList>
            <consortium name="The Broad Institute Genomics Platform"/>
            <consortium name="The Broad Institute Genome Sequencing Center for Infectious Disease"/>
            <person name="Wu L."/>
            <person name="Ma J."/>
        </authorList>
    </citation>
    <scope>NUCLEOTIDE SEQUENCE [LARGE SCALE GENOMIC DNA]</scope>
    <source>
        <strain evidence="8">CGMCC 1.15288</strain>
    </source>
</reference>
<dbReference type="PANTHER" id="PTHR43133">
    <property type="entry name" value="RNA POLYMERASE ECF-TYPE SIGMA FACTO"/>
    <property type="match status" value="1"/>
</dbReference>